<keyword evidence="5" id="KW-0677">Repeat</keyword>
<evidence type="ECO:0000259" key="12">
    <source>
        <dbReference type="Pfam" id="PF23914"/>
    </source>
</evidence>
<sequence length="425" mass="44874">MPPRVPGAACRPGELVRGRAAGGRAQHRRPAGERAPVPARGGCRGVANGVRPGQPARGRLGRTGHPRNLRRRPRRPARRPAPGRGDAGVAGGLRRTPVALRRAVPGLLAIAALLLFAAGLTRAVLVGSGPTDEDARVRAIAATVRCPECIGESAADSQAPTARGIRETIREQVRAGREPDEIRRWFVDRYGPGILLEPPARGLGLLLWWLPVAFVPLALAALAVTRWARRRTAGSAVRDTARAPESSAVQPGRPARGALVLAAAVAVALTVGIVMAGRGTGDRPAGPAAATTGDTELDVLSAAARSAPDEVGPWLSLGRALEHRGRLAEAAQAYERAVRLDPKDSPAAFRLAFAYARSGQAERARPLLQEILARDARHTEALLLLGMLQHEAGQPEASETLRRFLEVAAEHPAAAAVRRLLEGDR</sequence>
<keyword evidence="9" id="KW-1133">Transmembrane helix</keyword>
<comment type="function">
    <text evidence="9">Possible subunit of a heme lyase.</text>
</comment>
<keyword evidence="14" id="KW-1185">Reference proteome</keyword>
<keyword evidence="6" id="KW-0201">Cytochrome c-type biogenesis</keyword>
<dbReference type="Gene3D" id="1.25.40.10">
    <property type="entry name" value="Tetratricopeptide repeat domain"/>
    <property type="match status" value="1"/>
</dbReference>
<dbReference type="PANTHER" id="PTHR47870:SF1">
    <property type="entry name" value="CYTOCHROME C-TYPE BIOGENESIS PROTEIN CCMH"/>
    <property type="match status" value="1"/>
</dbReference>
<feature type="domain" description="Cytochrome c-type biogenesis protein H TPR" evidence="12">
    <location>
        <begin position="306"/>
        <end position="396"/>
    </location>
</feature>
<dbReference type="InterPro" id="IPR051263">
    <property type="entry name" value="C-type_cytochrome_biogenesis"/>
</dbReference>
<dbReference type="InterPro" id="IPR056413">
    <property type="entry name" value="TPR_CcmH_CycH"/>
</dbReference>
<accession>A0A2W2BZN7</accession>
<dbReference type="PANTHER" id="PTHR47870">
    <property type="entry name" value="CYTOCHROME C-TYPE BIOGENESIS PROTEIN CCMH"/>
    <property type="match status" value="1"/>
</dbReference>
<dbReference type="Proteomes" id="UP000248749">
    <property type="component" value="Unassembled WGS sequence"/>
</dbReference>
<evidence type="ECO:0000256" key="4">
    <source>
        <dbReference type="ARBA" id="ARBA00022729"/>
    </source>
</evidence>
<dbReference type="InterPro" id="IPR019734">
    <property type="entry name" value="TPR_rpt"/>
</dbReference>
<keyword evidence="9" id="KW-0472">Membrane</keyword>
<dbReference type="InterPro" id="IPR038297">
    <property type="entry name" value="CcmH/CycL/NrfF/Ccl2_sf"/>
</dbReference>
<dbReference type="Pfam" id="PF03918">
    <property type="entry name" value="CcmH"/>
    <property type="match status" value="1"/>
</dbReference>
<dbReference type="PROSITE" id="PS50293">
    <property type="entry name" value="TPR_REGION"/>
    <property type="match status" value="1"/>
</dbReference>
<dbReference type="EMBL" id="POUB01000171">
    <property type="protein sequence ID" value="PZF92775.1"/>
    <property type="molecule type" value="Genomic_DNA"/>
</dbReference>
<protein>
    <recommendedName>
        <fullName evidence="9">Cytochrome c-type biogenesis protein</fullName>
    </recommendedName>
</protein>
<dbReference type="GO" id="GO:0005886">
    <property type="term" value="C:plasma membrane"/>
    <property type="evidence" value="ECO:0007669"/>
    <property type="project" value="TreeGrafter"/>
</dbReference>
<feature type="region of interest" description="Disordered" evidence="10">
    <location>
        <begin position="1"/>
        <end position="91"/>
    </location>
</feature>
<evidence type="ECO:0000313" key="14">
    <source>
        <dbReference type="Proteomes" id="UP000248749"/>
    </source>
</evidence>
<evidence type="ECO:0000256" key="6">
    <source>
        <dbReference type="ARBA" id="ARBA00022748"/>
    </source>
</evidence>
<dbReference type="Pfam" id="PF23914">
    <property type="entry name" value="TPR_CcmH_CycH"/>
    <property type="match status" value="1"/>
</dbReference>
<feature type="transmembrane region" description="Helical" evidence="9">
    <location>
        <begin position="206"/>
        <end position="228"/>
    </location>
</feature>
<feature type="transmembrane region" description="Helical" evidence="9">
    <location>
        <begin position="258"/>
        <end position="277"/>
    </location>
</feature>
<keyword evidence="2 9" id="KW-0349">Heme</keyword>
<evidence type="ECO:0000259" key="11">
    <source>
        <dbReference type="Pfam" id="PF03918"/>
    </source>
</evidence>
<dbReference type="GO" id="GO:0046872">
    <property type="term" value="F:metal ion binding"/>
    <property type="evidence" value="ECO:0007669"/>
    <property type="project" value="UniProtKB-KW"/>
</dbReference>
<dbReference type="SUPFAM" id="SSF48452">
    <property type="entry name" value="TPR-like"/>
    <property type="match status" value="1"/>
</dbReference>
<reference evidence="13 14" key="1">
    <citation type="submission" date="2018-01" db="EMBL/GenBank/DDBJ databases">
        <title>Draft genome sequence of Salinispora sp. 13K206.</title>
        <authorList>
            <person name="Sahin N."/>
            <person name="Saygin H."/>
            <person name="Ay H."/>
        </authorList>
    </citation>
    <scope>NUCLEOTIDE SEQUENCE [LARGE SCALE GENOMIC DNA]</scope>
    <source>
        <strain evidence="13 14">13K206</strain>
    </source>
</reference>
<evidence type="ECO:0000256" key="3">
    <source>
        <dbReference type="ARBA" id="ARBA00022723"/>
    </source>
</evidence>
<evidence type="ECO:0000256" key="7">
    <source>
        <dbReference type="ARBA" id="ARBA00023004"/>
    </source>
</evidence>
<keyword evidence="3 9" id="KW-0479">Metal-binding</keyword>
<dbReference type="PROSITE" id="PS50005">
    <property type="entry name" value="TPR"/>
    <property type="match status" value="1"/>
</dbReference>
<evidence type="ECO:0000256" key="8">
    <source>
        <dbReference type="PROSITE-ProRule" id="PRU00339"/>
    </source>
</evidence>
<evidence type="ECO:0000256" key="2">
    <source>
        <dbReference type="ARBA" id="ARBA00022617"/>
    </source>
</evidence>
<name>A0A2W2BZN7_9ACTN</name>
<feature type="transmembrane region" description="Helical" evidence="9">
    <location>
        <begin position="103"/>
        <end position="125"/>
    </location>
</feature>
<evidence type="ECO:0000256" key="1">
    <source>
        <dbReference type="ARBA" id="ARBA00010342"/>
    </source>
</evidence>
<dbReference type="InterPro" id="IPR005616">
    <property type="entry name" value="CcmH/CycL/Ccl2/NrfF_N"/>
</dbReference>
<gene>
    <name evidence="13" type="ORF">C1I99_21365</name>
</gene>
<dbReference type="SMART" id="SM00028">
    <property type="entry name" value="TPR"/>
    <property type="match status" value="2"/>
</dbReference>
<keyword evidence="8" id="KW-0802">TPR repeat</keyword>
<feature type="compositionally biased region" description="Basic residues" evidence="10">
    <location>
        <begin position="59"/>
        <end position="78"/>
    </location>
</feature>
<organism evidence="13 14">
    <name type="scientific">Micromonospora deserti</name>
    <dbReference type="NCBI Taxonomy" id="2070366"/>
    <lineage>
        <taxon>Bacteria</taxon>
        <taxon>Bacillati</taxon>
        <taxon>Actinomycetota</taxon>
        <taxon>Actinomycetes</taxon>
        <taxon>Micromonosporales</taxon>
        <taxon>Micromonosporaceae</taxon>
        <taxon>Micromonospora</taxon>
    </lineage>
</organism>
<keyword evidence="4 9" id="KW-0732">Signal</keyword>
<evidence type="ECO:0000256" key="5">
    <source>
        <dbReference type="ARBA" id="ARBA00022737"/>
    </source>
</evidence>
<keyword evidence="9" id="KW-0812">Transmembrane</keyword>
<keyword evidence="7 9" id="KW-0408">Iron</keyword>
<proteinExistence type="inferred from homology"/>
<evidence type="ECO:0000313" key="13">
    <source>
        <dbReference type="EMBL" id="PZF92775.1"/>
    </source>
</evidence>
<evidence type="ECO:0000256" key="9">
    <source>
        <dbReference type="RuleBase" id="RU364112"/>
    </source>
</evidence>
<comment type="similarity">
    <text evidence="1 9">Belongs to the CcmH/CycL/Ccl2/NrfF family.</text>
</comment>
<dbReference type="GO" id="GO:0017004">
    <property type="term" value="P:cytochrome complex assembly"/>
    <property type="evidence" value="ECO:0007669"/>
    <property type="project" value="UniProtKB-KW"/>
</dbReference>
<comment type="caution">
    <text evidence="9">Lacks conserved residue(s) required for the propagation of feature annotation.</text>
</comment>
<feature type="repeat" description="TPR" evidence="8">
    <location>
        <begin position="311"/>
        <end position="344"/>
    </location>
</feature>
<feature type="domain" description="CcmH/CycL/Ccl2/NrfF N-terminal" evidence="11">
    <location>
        <begin position="132"/>
        <end position="235"/>
    </location>
</feature>
<comment type="caution">
    <text evidence="13">The sequence shown here is derived from an EMBL/GenBank/DDBJ whole genome shotgun (WGS) entry which is preliminary data.</text>
</comment>
<evidence type="ECO:0000256" key="10">
    <source>
        <dbReference type="SAM" id="MobiDB-lite"/>
    </source>
</evidence>
<dbReference type="AlphaFoldDB" id="A0A2W2BZN7"/>
<dbReference type="InterPro" id="IPR011990">
    <property type="entry name" value="TPR-like_helical_dom_sf"/>
</dbReference>
<dbReference type="CDD" id="cd16378">
    <property type="entry name" value="CcmH_N"/>
    <property type="match status" value="1"/>
</dbReference>
<dbReference type="Gene3D" id="1.10.8.640">
    <property type="entry name" value="Cytochrome C biogenesis protein"/>
    <property type="match status" value="1"/>
</dbReference>